<feature type="domain" description="DEK-C" evidence="4">
    <location>
        <begin position="3"/>
        <end position="60"/>
    </location>
</feature>
<feature type="compositionally biased region" description="Basic and acidic residues" evidence="2">
    <location>
        <begin position="165"/>
        <end position="185"/>
    </location>
</feature>
<dbReference type="Gene3D" id="2.30.31.10">
    <property type="entry name" value="Transcriptional Coactivator Pc4, Chain A"/>
    <property type="match status" value="1"/>
</dbReference>
<dbReference type="GeneID" id="110757613"/>
<dbReference type="GO" id="GO:0003677">
    <property type="term" value="F:DNA binding"/>
    <property type="evidence" value="ECO:0007669"/>
    <property type="project" value="InterPro"/>
</dbReference>
<dbReference type="GO" id="GO:0006355">
    <property type="term" value="P:regulation of DNA-templated transcription"/>
    <property type="evidence" value="ECO:0007669"/>
    <property type="project" value="InterPro"/>
</dbReference>
<dbReference type="RefSeq" id="XP_021814972.1">
    <property type="nucleotide sequence ID" value="XM_021959280.1"/>
</dbReference>
<dbReference type="InterPro" id="IPR001878">
    <property type="entry name" value="Znf_CCHC"/>
</dbReference>
<dbReference type="AlphaFoldDB" id="A0A6P5SL93"/>
<accession>A0A6P5SL93</accession>
<dbReference type="PROSITE" id="PS50158">
    <property type="entry name" value="ZF_CCHC"/>
    <property type="match status" value="1"/>
</dbReference>
<protein>
    <submittedName>
        <fullName evidence="6">Uncharacterized protein LOC110757613</fullName>
    </submittedName>
</protein>
<keyword evidence="1" id="KW-0862">Zinc</keyword>
<organism evidence="5 6">
    <name type="scientific">Prunus avium</name>
    <name type="common">Cherry</name>
    <name type="synonym">Cerasus avium</name>
    <dbReference type="NCBI Taxonomy" id="42229"/>
    <lineage>
        <taxon>Eukaryota</taxon>
        <taxon>Viridiplantae</taxon>
        <taxon>Streptophyta</taxon>
        <taxon>Embryophyta</taxon>
        <taxon>Tracheophyta</taxon>
        <taxon>Spermatophyta</taxon>
        <taxon>Magnoliopsida</taxon>
        <taxon>eudicotyledons</taxon>
        <taxon>Gunneridae</taxon>
        <taxon>Pentapetalae</taxon>
        <taxon>rosids</taxon>
        <taxon>fabids</taxon>
        <taxon>Rosales</taxon>
        <taxon>Rosaceae</taxon>
        <taxon>Amygdaloideae</taxon>
        <taxon>Amygdaleae</taxon>
        <taxon>Prunus</taxon>
    </lineage>
</organism>
<dbReference type="Pfam" id="PF14223">
    <property type="entry name" value="Retrotran_gag_2"/>
    <property type="match status" value="1"/>
</dbReference>
<evidence type="ECO:0000259" key="3">
    <source>
        <dbReference type="PROSITE" id="PS50158"/>
    </source>
</evidence>
<dbReference type="Pfam" id="PF02229">
    <property type="entry name" value="PC4"/>
    <property type="match status" value="1"/>
</dbReference>
<feature type="domain" description="CCHC-type" evidence="3">
    <location>
        <begin position="448"/>
        <end position="462"/>
    </location>
</feature>
<keyword evidence="1" id="KW-0863">Zinc-finger</keyword>
<dbReference type="InterPro" id="IPR003173">
    <property type="entry name" value="PC4_C"/>
</dbReference>
<reference evidence="6" key="1">
    <citation type="submission" date="2025-08" db="UniProtKB">
        <authorList>
            <consortium name="RefSeq"/>
        </authorList>
    </citation>
    <scope>IDENTIFICATION</scope>
</reference>
<dbReference type="GO" id="GO:0008270">
    <property type="term" value="F:zinc ion binding"/>
    <property type="evidence" value="ECO:0007669"/>
    <property type="project" value="UniProtKB-KW"/>
</dbReference>
<feature type="compositionally biased region" description="Basic and acidic residues" evidence="2">
    <location>
        <begin position="466"/>
        <end position="479"/>
    </location>
</feature>
<sequence length="497" mass="57623">MDSESRRKIEDTVLDILRRTNLEEMTEFKVREVTSEQLGIDFSDTEHKSFVRSVIERFLLSAPEPEVNAREELMETNVQEEQGTRSKKEVNEDGHRVICKLSNRKTVVINDFKEKTYVSFREFCQKDGKQLPTAKGISLPTEQWATFKKSVPAIEEAVKKMESKIRSELDSKRTENGKQTEDGKQTGDGLQTEDMSNSLNCIAPQQLVTIETRRFDGKNYPFWAEQMVLLLKQLKIAYVLFEPCPSSMLGPEASSEEIVHSKAADRKWVNDDSVCRRGILNALSDDLFYLYSKKTMTAKELWEDLKLIYLYEQFGTDRTRVKKYIEFVMLEGKSIVEQVENFNRLADSIVGSGMMIEEKFHVSVIISKLPPSWKDVCIKLMREEHLPFAMLMERLRVEEEMRIRENQGAPFDLVGDLARKYAPRHRDMKPRSMQWKRQELETNGKVICQVCGKKGHISQHCRYRNRKDDKEGNDMEHEGNGSMPAIMEVNMSERAAE</sequence>
<gene>
    <name evidence="6" type="primary">LOC110757613</name>
</gene>
<evidence type="ECO:0000313" key="6">
    <source>
        <dbReference type="RefSeq" id="XP_021814972.1"/>
    </source>
</evidence>
<dbReference type="KEGG" id="pavi:110757613"/>
<name>A0A6P5SL93_PRUAV</name>
<keyword evidence="5" id="KW-1185">Reference proteome</keyword>
<evidence type="ECO:0000256" key="2">
    <source>
        <dbReference type="SAM" id="MobiDB-lite"/>
    </source>
</evidence>
<evidence type="ECO:0000259" key="4">
    <source>
        <dbReference type="PROSITE" id="PS51998"/>
    </source>
</evidence>
<evidence type="ECO:0000313" key="5">
    <source>
        <dbReference type="Proteomes" id="UP000515124"/>
    </source>
</evidence>
<keyword evidence="1" id="KW-0479">Metal-binding</keyword>
<dbReference type="PANTHER" id="PTHR47592:SF6">
    <property type="entry name" value="PBF68 PROTEIN"/>
    <property type="match status" value="1"/>
</dbReference>
<evidence type="ECO:0000256" key="1">
    <source>
        <dbReference type="PROSITE-ProRule" id="PRU00047"/>
    </source>
</evidence>
<feature type="region of interest" description="Disordered" evidence="2">
    <location>
        <begin position="462"/>
        <end position="482"/>
    </location>
</feature>
<dbReference type="InterPro" id="IPR009044">
    <property type="entry name" value="ssDNA-bd_transcriptional_reg"/>
</dbReference>
<dbReference type="Pfam" id="PF08766">
    <property type="entry name" value="DEK_C"/>
    <property type="match status" value="1"/>
</dbReference>
<dbReference type="PANTHER" id="PTHR47592">
    <property type="entry name" value="PBF68 PROTEIN"/>
    <property type="match status" value="1"/>
</dbReference>
<dbReference type="PROSITE" id="PS51998">
    <property type="entry name" value="DEK_C"/>
    <property type="match status" value="1"/>
</dbReference>
<dbReference type="SUPFAM" id="SSF54447">
    <property type="entry name" value="ssDNA-binding transcriptional regulator domain"/>
    <property type="match status" value="1"/>
</dbReference>
<proteinExistence type="predicted"/>
<feature type="region of interest" description="Disordered" evidence="2">
    <location>
        <begin position="165"/>
        <end position="193"/>
    </location>
</feature>
<dbReference type="Proteomes" id="UP000515124">
    <property type="component" value="Unplaced"/>
</dbReference>
<dbReference type="InterPro" id="IPR014876">
    <property type="entry name" value="DEK_C"/>
</dbReference>